<sequence>MARLLPLVLCLTSLASAAADRERPSRAALQRALERHERSVVHVQGPRRAGPGVFIGAAGQVLTSVAPVGLGFTGLNATTVEHEGKSLPARVVMASEELQVAVLAAPEGTYPAAPVKLLKDGASLEGQWLVGVIPATRGKPARPMPAQARAAPQPFYDVALALPAGSPVFDAEGRLVAVVVKQHRRGCRVLPLGAVKVELAAMDTP</sequence>
<evidence type="ECO:0000313" key="2">
    <source>
        <dbReference type="EMBL" id="AKQ67358.1"/>
    </source>
</evidence>
<gene>
    <name evidence="2" type="ORF">A176_004270</name>
</gene>
<dbReference type="InterPro" id="IPR009003">
    <property type="entry name" value="Peptidase_S1_PA"/>
</dbReference>
<reference evidence="2 3" key="1">
    <citation type="journal article" date="2016" name="PLoS ONE">
        <title>Complete Genome Sequence and Comparative Genomics of a Novel Myxobacterium Myxococcus hansupus.</title>
        <authorList>
            <person name="Sharma G."/>
            <person name="Narwani T."/>
            <person name="Subramanian S."/>
        </authorList>
    </citation>
    <scope>NUCLEOTIDE SEQUENCE [LARGE SCALE GENOMIC DNA]</scope>
    <source>
        <strain evidence="3">mixupus</strain>
    </source>
</reference>
<keyword evidence="1" id="KW-0732">Signal</keyword>
<feature type="signal peptide" evidence="1">
    <location>
        <begin position="1"/>
        <end position="17"/>
    </location>
</feature>
<dbReference type="RefSeq" id="WP_002634909.1">
    <property type="nucleotide sequence ID" value="NZ_CP012109.1"/>
</dbReference>
<feature type="chain" id="PRO_5005212198" description="Serine protease" evidence="1">
    <location>
        <begin position="18"/>
        <end position="205"/>
    </location>
</feature>
<name>A0A0H4X0G0_9BACT</name>
<dbReference type="Gene3D" id="2.40.10.10">
    <property type="entry name" value="Trypsin-like serine proteases"/>
    <property type="match status" value="1"/>
</dbReference>
<dbReference type="EMBL" id="CP012109">
    <property type="protein sequence ID" value="AKQ67358.1"/>
    <property type="molecule type" value="Genomic_DNA"/>
</dbReference>
<dbReference type="PATRIC" id="fig|1297742.4.peg.4312"/>
<evidence type="ECO:0008006" key="4">
    <source>
        <dbReference type="Google" id="ProtNLM"/>
    </source>
</evidence>
<proteinExistence type="predicted"/>
<keyword evidence="3" id="KW-1185">Reference proteome</keyword>
<dbReference type="InterPro" id="IPR043504">
    <property type="entry name" value="Peptidase_S1_PA_chymotrypsin"/>
</dbReference>
<protein>
    <recommendedName>
        <fullName evidence="4">Serine protease</fullName>
    </recommendedName>
</protein>
<dbReference type="OrthoDB" id="5381645at2"/>
<dbReference type="KEGG" id="mym:A176_004270"/>
<organism evidence="2 3">
    <name type="scientific">Pseudomyxococcus hansupus</name>
    <dbReference type="NCBI Taxonomy" id="1297742"/>
    <lineage>
        <taxon>Bacteria</taxon>
        <taxon>Pseudomonadati</taxon>
        <taxon>Myxococcota</taxon>
        <taxon>Myxococcia</taxon>
        <taxon>Myxococcales</taxon>
        <taxon>Cystobacterineae</taxon>
        <taxon>Myxococcaceae</taxon>
        <taxon>Pseudomyxococcus</taxon>
    </lineage>
</organism>
<evidence type="ECO:0000313" key="3">
    <source>
        <dbReference type="Proteomes" id="UP000009026"/>
    </source>
</evidence>
<dbReference type="Proteomes" id="UP000009026">
    <property type="component" value="Chromosome"/>
</dbReference>
<dbReference type="SUPFAM" id="SSF50494">
    <property type="entry name" value="Trypsin-like serine proteases"/>
    <property type="match status" value="1"/>
</dbReference>
<accession>A0A0H4X0G0</accession>
<dbReference type="AlphaFoldDB" id="A0A0H4X0G0"/>
<evidence type="ECO:0000256" key="1">
    <source>
        <dbReference type="SAM" id="SignalP"/>
    </source>
</evidence>
<dbReference type="eggNOG" id="COG0265">
    <property type="taxonomic scope" value="Bacteria"/>
</dbReference>
<dbReference type="STRING" id="1297742.A176_004270"/>